<dbReference type="InterPro" id="IPR052039">
    <property type="entry name" value="Caspase-related_regulators"/>
</dbReference>
<name>A0A4W6FKZ7_LATCA</name>
<keyword evidence="6" id="KW-1185">Reference proteome</keyword>
<evidence type="ECO:0000313" key="6">
    <source>
        <dbReference type="Proteomes" id="UP000314980"/>
    </source>
</evidence>
<reference evidence="6" key="1">
    <citation type="submission" date="2015-09" db="EMBL/GenBank/DDBJ databases">
        <authorList>
            <person name="Sai Rama Sridatta P."/>
        </authorList>
    </citation>
    <scope>NUCLEOTIDE SEQUENCE [LARGE SCALE GENOMIC DNA]</scope>
</reference>
<dbReference type="SMART" id="SM00115">
    <property type="entry name" value="CASc"/>
    <property type="match status" value="1"/>
</dbReference>
<dbReference type="PROSITE" id="PS50207">
    <property type="entry name" value="CASPASE_P10"/>
    <property type="match status" value="1"/>
</dbReference>
<dbReference type="GO" id="GO:0004197">
    <property type="term" value="F:cysteine-type endopeptidase activity"/>
    <property type="evidence" value="ECO:0007669"/>
    <property type="project" value="InterPro"/>
</dbReference>
<dbReference type="SUPFAM" id="SSF52129">
    <property type="entry name" value="Caspase-like"/>
    <property type="match status" value="1"/>
</dbReference>
<dbReference type="InterPro" id="IPR001309">
    <property type="entry name" value="Pept_C14_p20"/>
</dbReference>
<dbReference type="PRINTS" id="PR00376">
    <property type="entry name" value="IL1BCENZYME"/>
</dbReference>
<evidence type="ECO:0000256" key="1">
    <source>
        <dbReference type="ARBA" id="ARBA00010134"/>
    </source>
</evidence>
<dbReference type="STRING" id="8187.ENSLCAP00010051261"/>
<dbReference type="PROSITE" id="PS50208">
    <property type="entry name" value="CASPASE_P20"/>
    <property type="match status" value="1"/>
</dbReference>
<accession>A0A4W6FKZ7</accession>
<dbReference type="Gene3D" id="3.40.50.1460">
    <property type="match status" value="1"/>
</dbReference>
<feature type="domain" description="Caspase family p20" evidence="4">
    <location>
        <begin position="13"/>
        <end position="133"/>
    </location>
</feature>
<evidence type="ECO:0000259" key="3">
    <source>
        <dbReference type="PROSITE" id="PS50207"/>
    </source>
</evidence>
<dbReference type="InParanoid" id="A0A4W6FKZ7"/>
<dbReference type="InterPro" id="IPR002138">
    <property type="entry name" value="Pept_C14_p10"/>
</dbReference>
<dbReference type="Pfam" id="PF00656">
    <property type="entry name" value="Peptidase_C14"/>
    <property type="match status" value="1"/>
</dbReference>
<dbReference type="FunCoup" id="A0A4W6FKZ7">
    <property type="interactions" value="55"/>
</dbReference>
<evidence type="ECO:0000259" key="4">
    <source>
        <dbReference type="PROSITE" id="PS50208"/>
    </source>
</evidence>
<dbReference type="GeneTree" id="ENSGT00940000164699"/>
<dbReference type="InterPro" id="IPR029030">
    <property type="entry name" value="Caspase-like_dom_sf"/>
</dbReference>
<reference evidence="5" key="3">
    <citation type="submission" date="2025-09" db="UniProtKB">
        <authorList>
            <consortium name="Ensembl"/>
        </authorList>
    </citation>
    <scope>IDENTIFICATION</scope>
</reference>
<reference evidence="5" key="2">
    <citation type="submission" date="2025-08" db="UniProtKB">
        <authorList>
            <consortium name="Ensembl"/>
        </authorList>
    </citation>
    <scope>IDENTIFICATION</scope>
</reference>
<dbReference type="Ensembl" id="ENSLCAT00010052599.1">
    <property type="protein sequence ID" value="ENSLCAP00010051261.1"/>
    <property type="gene ID" value="ENSLCAG00010023868.1"/>
</dbReference>
<comment type="similarity">
    <text evidence="1 2">Belongs to the peptidase C14A family.</text>
</comment>
<dbReference type="Proteomes" id="UP000314980">
    <property type="component" value="Unassembled WGS sequence"/>
</dbReference>
<dbReference type="PANTHER" id="PTHR22576:SF41">
    <property type="entry name" value="CASPASE 14, APOPTOSIS-RELATED CYSTEINE PEPTIDASE"/>
    <property type="match status" value="1"/>
</dbReference>
<dbReference type="AlphaFoldDB" id="A0A4W6FKZ7"/>
<dbReference type="GO" id="GO:0006508">
    <property type="term" value="P:proteolysis"/>
    <property type="evidence" value="ECO:0007669"/>
    <property type="project" value="InterPro"/>
</dbReference>
<dbReference type="PANTHER" id="PTHR22576">
    <property type="entry name" value="MUCOSA ASSOCIATED LYMPHOID TISSUE LYMPHOMA TRANSLOCATION PROTEIN 1/PARACASPASE"/>
    <property type="match status" value="1"/>
</dbReference>
<sequence length="273" mass="30128">MLQWRGLKEHRGEGNRAVVVSVANYDPGVELGRRPGAARDAKRLHRTLSKLGFKVDIHSDLSSDEIYQLFLKESRRPVKDCFLAVLSSHGEEGCVFGADGKPVQLSRIFTYFDNQCMENKAKLFLIQACRGHALDDGVEVDSAADSTEFSFSQYLSLLCLNPPPSVLSSGYVAFNHLSGSVFLQTFCSLLDEGGNRNLELTRLMTRLSRSVAYNFQAKGRDVGGKKEMPCFLTRLTREVFPFAEPGKDGGAAELSATSLLHSENARTRTPSIS</sequence>
<organism evidence="5 6">
    <name type="scientific">Lates calcarifer</name>
    <name type="common">Barramundi</name>
    <name type="synonym">Holocentrus calcarifer</name>
    <dbReference type="NCBI Taxonomy" id="8187"/>
    <lineage>
        <taxon>Eukaryota</taxon>
        <taxon>Metazoa</taxon>
        <taxon>Chordata</taxon>
        <taxon>Craniata</taxon>
        <taxon>Vertebrata</taxon>
        <taxon>Euteleostomi</taxon>
        <taxon>Actinopterygii</taxon>
        <taxon>Neopterygii</taxon>
        <taxon>Teleostei</taxon>
        <taxon>Neoteleostei</taxon>
        <taxon>Acanthomorphata</taxon>
        <taxon>Carangaria</taxon>
        <taxon>Carangaria incertae sedis</taxon>
        <taxon>Centropomidae</taxon>
        <taxon>Lates</taxon>
    </lineage>
</organism>
<dbReference type="InterPro" id="IPR011600">
    <property type="entry name" value="Pept_C14_caspase"/>
</dbReference>
<evidence type="ECO:0000313" key="5">
    <source>
        <dbReference type="Ensembl" id="ENSLCAP00010051261.1"/>
    </source>
</evidence>
<proteinExistence type="inferred from homology"/>
<protein>
    <submittedName>
        <fullName evidence="5">Uncharacterized protein</fullName>
    </submittedName>
</protein>
<feature type="domain" description="Caspase family p10" evidence="3">
    <location>
        <begin position="179"/>
        <end position="243"/>
    </location>
</feature>
<dbReference type="Gene3D" id="3.30.70.1470">
    <property type="entry name" value="Caspase-like"/>
    <property type="match status" value="1"/>
</dbReference>
<evidence type="ECO:0000256" key="2">
    <source>
        <dbReference type="RuleBase" id="RU003971"/>
    </source>
</evidence>
<dbReference type="InterPro" id="IPR015917">
    <property type="entry name" value="Pept_C14A"/>
</dbReference>